<name>A0A413RZQ3_9FIRM</name>
<dbReference type="Proteomes" id="UP000284598">
    <property type="component" value="Unassembled WGS sequence"/>
</dbReference>
<organism evidence="1 2">
    <name type="scientific">Eubacterium ventriosum</name>
    <dbReference type="NCBI Taxonomy" id="39496"/>
    <lineage>
        <taxon>Bacteria</taxon>
        <taxon>Bacillati</taxon>
        <taxon>Bacillota</taxon>
        <taxon>Clostridia</taxon>
        <taxon>Eubacteriales</taxon>
        <taxon>Eubacteriaceae</taxon>
        <taxon>Eubacterium</taxon>
    </lineage>
</organism>
<sequence length="127" mass="14784">MIFGGKAEYKKEELPFCYIKNNEDIELGGITIEAYGKNDGEMKYLSATFILSDPKMYDRNDYKDMMRVMEETKDKKVVLDLKYKKERLVDFKLDSESLAKNLNDERFNKIEILITGIDNKSLMCVGV</sequence>
<dbReference type="AlphaFoldDB" id="A0A413RZQ3"/>
<evidence type="ECO:0000313" key="1">
    <source>
        <dbReference type="EMBL" id="RHA54403.1"/>
    </source>
</evidence>
<dbReference type="EMBL" id="QSFO01000007">
    <property type="protein sequence ID" value="RHA54403.1"/>
    <property type="molecule type" value="Genomic_DNA"/>
</dbReference>
<accession>A0A413RZQ3</accession>
<proteinExistence type="predicted"/>
<evidence type="ECO:0000313" key="2">
    <source>
        <dbReference type="Proteomes" id="UP000284598"/>
    </source>
</evidence>
<dbReference type="RefSeq" id="WP_118025275.1">
    <property type="nucleotide sequence ID" value="NZ_QSFO01000007.1"/>
</dbReference>
<reference evidence="1 2" key="1">
    <citation type="submission" date="2018-08" db="EMBL/GenBank/DDBJ databases">
        <title>A genome reference for cultivated species of the human gut microbiota.</title>
        <authorList>
            <person name="Zou Y."/>
            <person name="Xue W."/>
            <person name="Luo G."/>
        </authorList>
    </citation>
    <scope>NUCLEOTIDE SEQUENCE [LARGE SCALE GENOMIC DNA]</scope>
    <source>
        <strain evidence="1 2">AM43-2</strain>
    </source>
</reference>
<comment type="caution">
    <text evidence="1">The sequence shown here is derived from an EMBL/GenBank/DDBJ whole genome shotgun (WGS) entry which is preliminary data.</text>
</comment>
<gene>
    <name evidence="1" type="ORF">DW929_06870</name>
</gene>
<protein>
    <submittedName>
        <fullName evidence="1">Uncharacterized protein</fullName>
    </submittedName>
</protein>